<dbReference type="AlphaFoldDB" id="A0AAQ3M935"/>
<dbReference type="Pfam" id="PF13409">
    <property type="entry name" value="GST_N_2"/>
    <property type="match status" value="1"/>
</dbReference>
<dbReference type="InterPro" id="IPR040079">
    <property type="entry name" value="Glutathione_S-Trfase"/>
</dbReference>
<evidence type="ECO:0000313" key="5">
    <source>
        <dbReference type="Proteomes" id="UP001303373"/>
    </source>
</evidence>
<feature type="domain" description="GST N-terminal" evidence="2">
    <location>
        <begin position="1"/>
        <end position="82"/>
    </location>
</feature>
<reference evidence="4 5" key="1">
    <citation type="submission" date="2023-11" db="EMBL/GenBank/DDBJ databases">
        <title>An acidophilic fungus is an integral part of prey digestion in a carnivorous sundew plant.</title>
        <authorList>
            <person name="Tsai I.J."/>
        </authorList>
    </citation>
    <scope>NUCLEOTIDE SEQUENCE [LARGE SCALE GENOMIC DNA]</scope>
    <source>
        <strain evidence="4">169a</strain>
    </source>
</reference>
<dbReference type="InterPro" id="IPR010987">
    <property type="entry name" value="Glutathione-S-Trfase_C-like"/>
</dbReference>
<dbReference type="SFLD" id="SFLDG00358">
    <property type="entry name" value="Main_(cytGST)"/>
    <property type="match status" value="1"/>
</dbReference>
<feature type="domain" description="GST C-terminal" evidence="3">
    <location>
        <begin position="88"/>
        <end position="211"/>
    </location>
</feature>
<gene>
    <name evidence="4" type="ORF">R9X50_00613900</name>
</gene>
<dbReference type="PROSITE" id="PS50404">
    <property type="entry name" value="GST_NTER"/>
    <property type="match status" value="1"/>
</dbReference>
<dbReference type="EMBL" id="CP138589">
    <property type="protein sequence ID" value="WPH03262.1"/>
    <property type="molecule type" value="Genomic_DNA"/>
</dbReference>
<keyword evidence="5" id="KW-1185">Reference proteome</keyword>
<dbReference type="InterPro" id="IPR004045">
    <property type="entry name" value="Glutathione_S-Trfase_N"/>
</dbReference>
<dbReference type="SUPFAM" id="SSF52833">
    <property type="entry name" value="Thioredoxin-like"/>
    <property type="match status" value="1"/>
</dbReference>
<dbReference type="CDD" id="cd03046">
    <property type="entry name" value="GST_N_GTT1_like"/>
    <property type="match status" value="1"/>
</dbReference>
<evidence type="ECO:0000259" key="3">
    <source>
        <dbReference type="PROSITE" id="PS50405"/>
    </source>
</evidence>
<dbReference type="InterPro" id="IPR036282">
    <property type="entry name" value="Glutathione-S-Trfase_C_sf"/>
</dbReference>
<dbReference type="Gene3D" id="1.20.1050.10">
    <property type="match status" value="1"/>
</dbReference>
<evidence type="ECO:0000256" key="1">
    <source>
        <dbReference type="ARBA" id="ARBA00007409"/>
    </source>
</evidence>
<comment type="similarity">
    <text evidence="1">Belongs to the GST superfamily.</text>
</comment>
<dbReference type="InterPro" id="IPR036249">
    <property type="entry name" value="Thioredoxin-like_sf"/>
</dbReference>
<dbReference type="PANTHER" id="PTHR44051:SF9">
    <property type="entry name" value="GLUTATHIONE S-TRANSFERASE 1"/>
    <property type="match status" value="1"/>
</dbReference>
<accession>A0AAQ3M935</accession>
<dbReference type="SUPFAM" id="SSF47616">
    <property type="entry name" value="GST C-terminal domain-like"/>
    <property type="match status" value="1"/>
</dbReference>
<dbReference type="SFLD" id="SFLDG01150">
    <property type="entry name" value="Main.1:_Beta-like"/>
    <property type="match status" value="1"/>
</dbReference>
<dbReference type="Proteomes" id="UP001303373">
    <property type="component" value="Chromosome 10"/>
</dbReference>
<evidence type="ECO:0008006" key="6">
    <source>
        <dbReference type="Google" id="ProtNLM"/>
    </source>
</evidence>
<dbReference type="Gene3D" id="3.40.30.10">
    <property type="entry name" value="Glutaredoxin"/>
    <property type="match status" value="1"/>
</dbReference>
<evidence type="ECO:0000259" key="2">
    <source>
        <dbReference type="PROSITE" id="PS50404"/>
    </source>
</evidence>
<organism evidence="4 5">
    <name type="scientific">Acrodontium crateriforme</name>
    <dbReference type="NCBI Taxonomy" id="150365"/>
    <lineage>
        <taxon>Eukaryota</taxon>
        <taxon>Fungi</taxon>
        <taxon>Dikarya</taxon>
        <taxon>Ascomycota</taxon>
        <taxon>Pezizomycotina</taxon>
        <taxon>Dothideomycetes</taxon>
        <taxon>Dothideomycetidae</taxon>
        <taxon>Mycosphaerellales</taxon>
        <taxon>Teratosphaeriaceae</taxon>
        <taxon>Acrodontium</taxon>
    </lineage>
</organism>
<dbReference type="InterPro" id="IPR004046">
    <property type="entry name" value="GST_C"/>
</dbReference>
<protein>
    <recommendedName>
        <fullName evidence="6">Glutathione S-transferase</fullName>
    </recommendedName>
</protein>
<dbReference type="PANTHER" id="PTHR44051">
    <property type="entry name" value="GLUTATHIONE S-TRANSFERASE-RELATED"/>
    <property type="match status" value="1"/>
</dbReference>
<name>A0AAQ3M935_9PEZI</name>
<evidence type="ECO:0000313" key="4">
    <source>
        <dbReference type="EMBL" id="WPH03262.1"/>
    </source>
</evidence>
<sequence>MPLIVHHLGISQSERVVFLCEELGIPYELKLYKRSPLLSPPELKALHPIGAAPVIQDTDAGVTIAESEACLEYINQVHGKNALGIQPGEKNYADYLYWYTFTNGTLQPAFGRIMTLSFSGVSNDDPGKKRYAAKVEQCLTHLDNRLAEVEWLAGDRFTAADIMLMFTLTTGRKFVPWNLAKYPNVLAWMRRVAGREAYVRAMKKSDPELDVEDALRAEAPEPQAALKGKI</sequence>
<dbReference type="SFLD" id="SFLDS00019">
    <property type="entry name" value="Glutathione_Transferase_(cytos"/>
    <property type="match status" value="1"/>
</dbReference>
<proteinExistence type="inferred from homology"/>
<dbReference type="PROSITE" id="PS50405">
    <property type="entry name" value="GST_CTER"/>
    <property type="match status" value="1"/>
</dbReference>
<dbReference type="Pfam" id="PF00043">
    <property type="entry name" value="GST_C"/>
    <property type="match status" value="1"/>
</dbReference>